<comment type="caution">
    <text evidence="3">The sequence shown here is derived from an EMBL/GenBank/DDBJ whole genome shotgun (WGS) entry which is preliminary data.</text>
</comment>
<feature type="transmembrane region" description="Helical" evidence="2">
    <location>
        <begin position="90"/>
        <end position="111"/>
    </location>
</feature>
<protein>
    <submittedName>
        <fullName evidence="3">Glutamate receptor ionotropic, delta-2</fullName>
    </submittedName>
</protein>
<feature type="transmembrane region" description="Helical" evidence="2">
    <location>
        <begin position="53"/>
        <end position="69"/>
    </location>
</feature>
<evidence type="ECO:0000256" key="1">
    <source>
        <dbReference type="SAM" id="MobiDB-lite"/>
    </source>
</evidence>
<accession>A0AAV4SX46</accession>
<proteinExistence type="predicted"/>
<keyword evidence="2" id="KW-0472">Membrane</keyword>
<keyword evidence="4" id="KW-1185">Reference proteome</keyword>
<sequence>MRKKSIKNQEGKRQDEEKKRQDELETKEKALWISVLPTQLTTQLFVVGKPTPLPAALAYLYLFVPYSLGQLRSFIARYAFGIFIIDEHEIFVSPAMFATLFGNFVTQNLTIKDNSMRSKILQASWIIFTCVISLSYSKAVLLSFLSILPKRTSEKFLELSNAVKKGEMKSYVIFGAIVESFPHEFSAKSPQDSWRDHSQRKLV</sequence>
<dbReference type="Proteomes" id="UP001054945">
    <property type="component" value="Unassembled WGS sequence"/>
</dbReference>
<feature type="compositionally biased region" description="Basic and acidic residues" evidence="1">
    <location>
        <begin position="7"/>
        <end position="22"/>
    </location>
</feature>
<evidence type="ECO:0000256" key="2">
    <source>
        <dbReference type="SAM" id="Phobius"/>
    </source>
</evidence>
<gene>
    <name evidence="3" type="primary">GRID2</name>
    <name evidence="3" type="ORF">CEXT_272311</name>
</gene>
<evidence type="ECO:0000313" key="3">
    <source>
        <dbReference type="EMBL" id="GIY38524.1"/>
    </source>
</evidence>
<dbReference type="AlphaFoldDB" id="A0AAV4SX46"/>
<name>A0AAV4SX46_CAEEX</name>
<organism evidence="3 4">
    <name type="scientific">Caerostris extrusa</name>
    <name type="common">Bark spider</name>
    <name type="synonym">Caerostris bankana</name>
    <dbReference type="NCBI Taxonomy" id="172846"/>
    <lineage>
        <taxon>Eukaryota</taxon>
        <taxon>Metazoa</taxon>
        <taxon>Ecdysozoa</taxon>
        <taxon>Arthropoda</taxon>
        <taxon>Chelicerata</taxon>
        <taxon>Arachnida</taxon>
        <taxon>Araneae</taxon>
        <taxon>Araneomorphae</taxon>
        <taxon>Entelegynae</taxon>
        <taxon>Araneoidea</taxon>
        <taxon>Araneidae</taxon>
        <taxon>Caerostris</taxon>
    </lineage>
</organism>
<keyword evidence="2" id="KW-0812">Transmembrane</keyword>
<evidence type="ECO:0000313" key="4">
    <source>
        <dbReference type="Proteomes" id="UP001054945"/>
    </source>
</evidence>
<feature type="region of interest" description="Disordered" evidence="1">
    <location>
        <begin position="1"/>
        <end position="22"/>
    </location>
</feature>
<keyword evidence="3" id="KW-0675">Receptor</keyword>
<feature type="transmembrane region" description="Helical" evidence="2">
    <location>
        <begin position="123"/>
        <end position="148"/>
    </location>
</feature>
<keyword evidence="2" id="KW-1133">Transmembrane helix</keyword>
<reference evidence="3 4" key="1">
    <citation type="submission" date="2021-06" db="EMBL/GenBank/DDBJ databases">
        <title>Caerostris extrusa draft genome.</title>
        <authorList>
            <person name="Kono N."/>
            <person name="Arakawa K."/>
        </authorList>
    </citation>
    <scope>NUCLEOTIDE SEQUENCE [LARGE SCALE GENOMIC DNA]</scope>
</reference>
<dbReference type="EMBL" id="BPLR01010314">
    <property type="protein sequence ID" value="GIY38524.1"/>
    <property type="molecule type" value="Genomic_DNA"/>
</dbReference>